<protein>
    <recommendedName>
        <fullName evidence="6">Ubiquitin-like 1-activating enzyme E1A</fullName>
    </recommendedName>
</protein>
<evidence type="ECO:0000256" key="2">
    <source>
        <dbReference type="ARBA" id="ARBA00004718"/>
    </source>
</evidence>
<dbReference type="GeneID" id="68117906"/>
<dbReference type="InterPro" id="IPR035985">
    <property type="entry name" value="Ubiquitin-activating_enz"/>
</dbReference>
<evidence type="ECO:0000256" key="5">
    <source>
        <dbReference type="ARBA" id="ARBA00023242"/>
    </source>
</evidence>
<feature type="domain" description="THIF-type NAD/FAD binding fold" evidence="7">
    <location>
        <begin position="25"/>
        <end position="320"/>
    </location>
</feature>
<dbReference type="InterPro" id="IPR045886">
    <property type="entry name" value="ThiF/MoeB/HesA"/>
</dbReference>
<keyword evidence="4" id="KW-0833">Ubl conjugation pathway</keyword>
<dbReference type="SUPFAM" id="SSF69572">
    <property type="entry name" value="Activating enzymes of the ubiquitin-like proteins"/>
    <property type="match status" value="1"/>
</dbReference>
<dbReference type="GO" id="GO:0031510">
    <property type="term" value="C:SUMO activating enzyme complex"/>
    <property type="evidence" value="ECO:0007669"/>
    <property type="project" value="TreeGrafter"/>
</dbReference>
<proteinExistence type="inferred from homology"/>
<evidence type="ECO:0000256" key="4">
    <source>
        <dbReference type="ARBA" id="ARBA00022786"/>
    </source>
</evidence>
<dbReference type="AlphaFoldDB" id="A0A6A5C794"/>
<dbReference type="InterPro" id="IPR000011">
    <property type="entry name" value="UBQ/SUMO-activ_enz_E1-like"/>
</dbReference>
<evidence type="ECO:0000256" key="6">
    <source>
        <dbReference type="ARBA" id="ARBA00044354"/>
    </source>
</evidence>
<reference evidence="8 9" key="1">
    <citation type="journal article" date="2019" name="Sci. Rep.">
        <title>Nanopore sequencing improves the draft genome of the human pathogenic amoeba Naegleria fowleri.</title>
        <authorList>
            <person name="Liechti N."/>
            <person name="Schurch N."/>
            <person name="Bruggmann R."/>
            <person name="Wittwer M."/>
        </authorList>
    </citation>
    <scope>NUCLEOTIDE SEQUENCE [LARGE SCALE GENOMIC DNA]</scope>
    <source>
        <strain evidence="8 9">ATCC 30894</strain>
    </source>
</reference>
<evidence type="ECO:0000313" key="8">
    <source>
        <dbReference type="EMBL" id="KAF0983626.1"/>
    </source>
</evidence>
<gene>
    <name evidence="8" type="ORF">FDP41_010691</name>
</gene>
<keyword evidence="5" id="KW-0539">Nucleus</keyword>
<comment type="caution">
    <text evidence="8">The sequence shown here is derived from an EMBL/GenBank/DDBJ whole genome shotgun (WGS) entry which is preliminary data.</text>
</comment>
<dbReference type="Gene3D" id="3.40.50.720">
    <property type="entry name" value="NAD(P)-binding Rossmann-like Domain"/>
    <property type="match status" value="1"/>
</dbReference>
<evidence type="ECO:0000313" key="9">
    <source>
        <dbReference type="Proteomes" id="UP000444721"/>
    </source>
</evidence>
<dbReference type="PANTHER" id="PTHR10953:SF162">
    <property type="entry name" value="SUMO-ACTIVATING ENZYME SUBUNIT 1"/>
    <property type="match status" value="1"/>
</dbReference>
<evidence type="ECO:0000259" key="7">
    <source>
        <dbReference type="Pfam" id="PF00899"/>
    </source>
</evidence>
<dbReference type="EMBL" id="VFQX01000006">
    <property type="protein sequence ID" value="KAF0983626.1"/>
    <property type="molecule type" value="Genomic_DNA"/>
</dbReference>
<name>A0A6A5C794_NAEFO</name>
<dbReference type="VEuPathDB" id="AmoebaDB:NfTy_014100"/>
<organism evidence="8 9">
    <name type="scientific">Naegleria fowleri</name>
    <name type="common">Brain eating amoeba</name>
    <dbReference type="NCBI Taxonomy" id="5763"/>
    <lineage>
        <taxon>Eukaryota</taxon>
        <taxon>Discoba</taxon>
        <taxon>Heterolobosea</taxon>
        <taxon>Tetramitia</taxon>
        <taxon>Eutetramitia</taxon>
        <taxon>Vahlkampfiidae</taxon>
        <taxon>Naegleria</taxon>
    </lineage>
</organism>
<dbReference type="PANTHER" id="PTHR10953">
    <property type="entry name" value="UBIQUITIN-ACTIVATING ENZYME E1"/>
    <property type="match status" value="1"/>
</dbReference>
<accession>A0A6A5C794</accession>
<dbReference type="PRINTS" id="PR01849">
    <property type="entry name" value="UBIQUITINACT"/>
</dbReference>
<dbReference type="OrthoDB" id="412647at2759"/>
<dbReference type="OMA" id="EFFGQFD"/>
<dbReference type="GO" id="GO:0005737">
    <property type="term" value="C:cytoplasm"/>
    <property type="evidence" value="ECO:0007669"/>
    <property type="project" value="TreeGrafter"/>
</dbReference>
<dbReference type="Pfam" id="PF00899">
    <property type="entry name" value="ThiF"/>
    <property type="match status" value="1"/>
</dbReference>
<sequence length="330" mass="37399">MSNESNTISDTQQQGMLSEEHAKIYDRQIRLWGVETQNRLNRSRILVYGMNGLSAEICKNIVLSGVGHVHIMDSQLVTQFDLGCNFLVREANIGENRAKACHPNLQELNPLMKVTYEEGDSLSEKPKEFFNNFDFIILNNAKLEEQIKINNICRGKNILFIATNTYGLIVTSFHDYLDNFEYKLKSDKEAIQKSESFVPLETALKANLSKVRNLSKMWLGVMTLLIYQAANNNILPSVEDGQALFNFKENGNVQKYLPNVTKTQLDMLTLEFCSVLCRFAHAEINAVCAVAGGELGQEVISVISRDRTPLNNFFVYDTFETFSGIIEKLQ</sequence>
<evidence type="ECO:0000256" key="3">
    <source>
        <dbReference type="ARBA" id="ARBA00005673"/>
    </source>
</evidence>
<dbReference type="Proteomes" id="UP000444721">
    <property type="component" value="Unassembled WGS sequence"/>
</dbReference>
<dbReference type="GO" id="GO:0016925">
    <property type="term" value="P:protein sumoylation"/>
    <property type="evidence" value="ECO:0007669"/>
    <property type="project" value="TreeGrafter"/>
</dbReference>
<dbReference type="VEuPathDB" id="AmoebaDB:FDP41_010691"/>
<evidence type="ECO:0000256" key="1">
    <source>
        <dbReference type="ARBA" id="ARBA00004123"/>
    </source>
</evidence>
<comment type="pathway">
    <text evidence="2">Protein modification; protein sumoylation.</text>
</comment>
<dbReference type="RefSeq" id="XP_044568339.1">
    <property type="nucleotide sequence ID" value="XM_044701017.1"/>
</dbReference>
<comment type="similarity">
    <text evidence="3">Belongs to the ubiquitin-activating E1 family.</text>
</comment>
<keyword evidence="9" id="KW-1185">Reference proteome</keyword>
<dbReference type="InterPro" id="IPR000594">
    <property type="entry name" value="ThiF_NAD_FAD-bd"/>
</dbReference>
<comment type="subcellular location">
    <subcellularLocation>
        <location evidence="1">Nucleus</location>
    </subcellularLocation>
</comment>
<dbReference type="VEuPathDB" id="AmoebaDB:NF0082590"/>
<dbReference type="GO" id="GO:0019948">
    <property type="term" value="F:SUMO activating enzyme activity"/>
    <property type="evidence" value="ECO:0007669"/>
    <property type="project" value="TreeGrafter"/>
</dbReference>